<dbReference type="EMBL" id="AP019368">
    <property type="protein sequence ID" value="BBH53491.1"/>
    <property type="molecule type" value="Genomic_DNA"/>
</dbReference>
<dbReference type="KEGG" id="sbf:JCM31447_19350"/>
<dbReference type="Pfam" id="PF00437">
    <property type="entry name" value="T2SSE"/>
    <property type="match status" value="1"/>
</dbReference>
<sequence>MNWKIINHFENKIAQIEDKTILTIGNNENCDIIIPNSAKIKIYCQVLLHDGFIFEIREEKVNTFFLKKNLTFFSQKIDFFYEKNDNFFLQSLLDKDLNKSCFNLFLFSANKNASIDILFPTNENKISITAEEMKQFIKNPYLIDLIYQQITHIFSLELFKNTLAEVQNQLSQISIIQLETKTYHYFDIVETACSYLDTIFWENHSVFSEENIYLFKKIIWCVCAQIVDYGIITLPLYDEGISEILINNAKKVYFESKGQLKISPLIFSSNNSLMTLIERICTSVGRKIDESTPYCDARLPNGARVHAIIPPLSLNGPCLTIRKFPRYSIDMDYLVKNSSLTKQMADLLKEIVQNKKNILISGGTGTGKTTFLNCLSSFIGKDERVITIEDSAELQLQQPHVIRLETRSANSEKMGKVTMRELLKNALRMRPDRIVIGECRGEEALDMLQAMNTGHDGSMTTIHSNSAKDALSRLETLVMYASQNLPSAAIREQMSTAIHFIIQLTRCANGLRCVESIHSIITLCELTKSIKTQCIYELD</sequence>
<dbReference type="InterPro" id="IPR050921">
    <property type="entry name" value="T4SS_GSP_E_ATPase"/>
</dbReference>
<dbReference type="InterPro" id="IPR001482">
    <property type="entry name" value="T2SS/T4SS_dom"/>
</dbReference>
<dbReference type="Proteomes" id="UP000291236">
    <property type="component" value="Chromosome"/>
</dbReference>
<organism evidence="3 4">
    <name type="scientific">Fluviispira sanaruensis</name>
    <dbReference type="NCBI Taxonomy" id="2493639"/>
    <lineage>
        <taxon>Bacteria</taxon>
        <taxon>Pseudomonadati</taxon>
        <taxon>Bdellovibrionota</taxon>
        <taxon>Oligoflexia</taxon>
        <taxon>Silvanigrellales</taxon>
        <taxon>Silvanigrellaceae</taxon>
        <taxon>Fluviispira</taxon>
    </lineage>
</organism>
<evidence type="ECO:0000313" key="4">
    <source>
        <dbReference type="Proteomes" id="UP000291236"/>
    </source>
</evidence>
<protein>
    <recommendedName>
        <fullName evidence="2">AAA+ ATPase domain-containing protein</fullName>
    </recommendedName>
</protein>
<accession>A0A4P2VL10</accession>
<evidence type="ECO:0000259" key="2">
    <source>
        <dbReference type="SMART" id="SM00382"/>
    </source>
</evidence>
<gene>
    <name evidence="3" type="ORF">JCM31447_19350</name>
</gene>
<dbReference type="AlphaFoldDB" id="A0A4P2VL10"/>
<feature type="domain" description="AAA+ ATPase" evidence="2">
    <location>
        <begin position="354"/>
        <end position="505"/>
    </location>
</feature>
<dbReference type="SUPFAM" id="SSF52540">
    <property type="entry name" value="P-loop containing nucleoside triphosphate hydrolases"/>
    <property type="match status" value="1"/>
</dbReference>
<dbReference type="PANTHER" id="PTHR30486">
    <property type="entry name" value="TWITCHING MOTILITY PROTEIN PILT"/>
    <property type="match status" value="1"/>
</dbReference>
<evidence type="ECO:0000313" key="3">
    <source>
        <dbReference type="EMBL" id="BBH53491.1"/>
    </source>
</evidence>
<dbReference type="InterPro" id="IPR003593">
    <property type="entry name" value="AAA+_ATPase"/>
</dbReference>
<proteinExistence type="inferred from homology"/>
<reference evidence="3 4" key="1">
    <citation type="submission" date="2018-12" db="EMBL/GenBank/DDBJ databases">
        <title>Rubrispira sanarue gen. nov., sp., nov., a member of the order Silvanigrellales, isolated from a brackish lake in Hamamatsu Japan.</title>
        <authorList>
            <person name="Maejima Y."/>
            <person name="Iino T."/>
            <person name="Muraguchi Y."/>
            <person name="Fukuda K."/>
            <person name="Nojiri H."/>
            <person name="Ohkuma M."/>
            <person name="Moriuchi R."/>
            <person name="Dohra H."/>
            <person name="Kimbara K."/>
            <person name="Shintani M."/>
        </authorList>
    </citation>
    <scope>NUCLEOTIDE SEQUENCE [LARGE SCALE GENOMIC DNA]</scope>
    <source>
        <strain evidence="3 4">RF1110005</strain>
    </source>
</reference>
<dbReference type="RefSeq" id="WP_130609425.1">
    <property type="nucleotide sequence ID" value="NZ_AP019368.1"/>
</dbReference>
<dbReference type="OrthoDB" id="5288867at2"/>
<dbReference type="InterPro" id="IPR027417">
    <property type="entry name" value="P-loop_NTPase"/>
</dbReference>
<evidence type="ECO:0000256" key="1">
    <source>
        <dbReference type="ARBA" id="ARBA00006611"/>
    </source>
</evidence>
<dbReference type="PANTHER" id="PTHR30486:SF15">
    <property type="entry name" value="TYPE II_IV SECRETION SYSTEM ATPASE"/>
    <property type="match status" value="1"/>
</dbReference>
<keyword evidence="4" id="KW-1185">Reference proteome</keyword>
<name>A0A4P2VL10_FLUSA</name>
<comment type="similarity">
    <text evidence="1">Belongs to the GSP E family.</text>
</comment>
<dbReference type="Gene3D" id="3.40.50.300">
    <property type="entry name" value="P-loop containing nucleotide triphosphate hydrolases"/>
    <property type="match status" value="1"/>
</dbReference>
<dbReference type="Gene3D" id="3.30.450.380">
    <property type="match status" value="1"/>
</dbReference>
<dbReference type="GO" id="GO:0016887">
    <property type="term" value="F:ATP hydrolysis activity"/>
    <property type="evidence" value="ECO:0007669"/>
    <property type="project" value="InterPro"/>
</dbReference>
<dbReference type="SMART" id="SM00382">
    <property type="entry name" value="AAA"/>
    <property type="match status" value="1"/>
</dbReference>
<dbReference type="CDD" id="cd01130">
    <property type="entry name" value="VirB11-like_ATPase"/>
    <property type="match status" value="1"/>
</dbReference>